<dbReference type="VEuPathDB" id="FungiDB:SAPIO_CDS1390"/>
<dbReference type="InterPro" id="IPR029498">
    <property type="entry name" value="HeLo_dom"/>
</dbReference>
<feature type="region of interest" description="Disordered" evidence="1">
    <location>
        <begin position="551"/>
        <end position="652"/>
    </location>
</feature>
<accession>A0A084GF79</accession>
<dbReference type="Proteomes" id="UP000028545">
    <property type="component" value="Unassembled WGS sequence"/>
</dbReference>
<evidence type="ECO:0000313" key="4">
    <source>
        <dbReference type="Proteomes" id="UP000028545"/>
    </source>
</evidence>
<keyword evidence="4" id="KW-1185">Reference proteome</keyword>
<evidence type="ECO:0000256" key="1">
    <source>
        <dbReference type="SAM" id="MobiDB-lite"/>
    </source>
</evidence>
<dbReference type="GeneID" id="27720462"/>
<reference evidence="3 4" key="1">
    <citation type="journal article" date="2014" name="Genome Announc.">
        <title>Draft genome sequence of the pathogenic fungus Scedosporium apiospermum.</title>
        <authorList>
            <person name="Vandeputte P."/>
            <person name="Ghamrawi S."/>
            <person name="Rechenmann M."/>
            <person name="Iltis A."/>
            <person name="Giraud S."/>
            <person name="Fleury M."/>
            <person name="Thornton C."/>
            <person name="Delhaes L."/>
            <person name="Meyer W."/>
            <person name="Papon N."/>
            <person name="Bouchara J.P."/>
        </authorList>
    </citation>
    <scope>NUCLEOTIDE SEQUENCE [LARGE SCALE GENOMIC DNA]</scope>
    <source>
        <strain evidence="3 4">IHEM 14462</strain>
    </source>
</reference>
<dbReference type="Pfam" id="PF14479">
    <property type="entry name" value="HeLo"/>
    <property type="match status" value="1"/>
</dbReference>
<dbReference type="RefSeq" id="XP_016645790.1">
    <property type="nucleotide sequence ID" value="XM_016784674.1"/>
</dbReference>
<dbReference type="HOGENOM" id="CLU_029868_0_0_1"/>
<evidence type="ECO:0000259" key="2">
    <source>
        <dbReference type="Pfam" id="PF14479"/>
    </source>
</evidence>
<evidence type="ECO:0000313" key="3">
    <source>
        <dbReference type="EMBL" id="KEZ45991.1"/>
    </source>
</evidence>
<dbReference type="Gene3D" id="1.20.120.1020">
    <property type="entry name" value="Prion-inhibition and propagation, HeLo domain"/>
    <property type="match status" value="1"/>
</dbReference>
<feature type="compositionally biased region" description="Basic and acidic residues" evidence="1">
    <location>
        <begin position="637"/>
        <end position="646"/>
    </location>
</feature>
<gene>
    <name evidence="3" type="ORF">SAPIO_CDS1390</name>
</gene>
<dbReference type="KEGG" id="sapo:SAPIO_CDS1390"/>
<dbReference type="AlphaFoldDB" id="A0A084GF79"/>
<name>A0A084GF79_PSEDA</name>
<dbReference type="InterPro" id="IPR038305">
    <property type="entry name" value="HeLo_sf"/>
</dbReference>
<sequence>MAATGLSLGILPAFRTCLEYFQLYKTAKETSFDSQVLIFKFDCANEDFIIWGEKHGLLKEPGDDARNPELDHPEKAAKIKTALDLIQGLLSNGRVLQERYGVEVSTMNSPNTQPDGDGGQEEQQPFLSSSALKRIGSLWRRQQQSANRRGLTALQKTRWAINDKNKFQRLIDDVGDLVERLYKELPFPEPERNSVAIRDIRSLARHLERLRIFEVASIDRYPAWSGAASVMREAGSSQAGPRTISQWMANVEDVSEDLDQVQDMPQEQVQVDPLEINMSKIPATTFYFVLTSPCPTATLGLSCDTRHLEIQVGGPSYVFEHDSLRQWGLGNRMKQLIKVPSPIPDEDTLRNMSFEVASHYDRYLESQYPLAKVKILCGPCKCAVRTALEVCRGQSKKEVNYSVCIDDRMQTSCCPGNKKLQRLRDLFRTLRAYDEEWRDMAVIGLEKDLLTRVDRVHLEQRIYQLETEVYEGETNKAPAQQMSDLLVETLERYNYHTPVFLCEAITCAWFIQKKPFLWSPRVPRESEIFKFTKEYLAPTFSTHYLGTFTSKKTQVPQSDSGRPDEGRRPVPSVASTRGAGPRQPSLHSNSQAPSAATAESLESGNELTEEEEVLGSSGWASTRRKNNLEGNLVRRNSTAEDSDRPARRLRSS</sequence>
<organism evidence="3 4">
    <name type="scientific">Pseudallescheria apiosperma</name>
    <name type="common">Scedosporium apiospermum</name>
    <dbReference type="NCBI Taxonomy" id="563466"/>
    <lineage>
        <taxon>Eukaryota</taxon>
        <taxon>Fungi</taxon>
        <taxon>Dikarya</taxon>
        <taxon>Ascomycota</taxon>
        <taxon>Pezizomycotina</taxon>
        <taxon>Sordariomycetes</taxon>
        <taxon>Hypocreomycetidae</taxon>
        <taxon>Microascales</taxon>
        <taxon>Microascaceae</taxon>
        <taxon>Scedosporium</taxon>
    </lineage>
</organism>
<protein>
    <recommendedName>
        <fullName evidence="2">Prion-inhibition and propagation HeLo domain-containing protein</fullName>
    </recommendedName>
</protein>
<feature type="domain" description="Prion-inhibition and propagation HeLo" evidence="2">
    <location>
        <begin position="8"/>
        <end position="211"/>
    </location>
</feature>
<dbReference type="OrthoDB" id="5061433at2759"/>
<feature type="compositionally biased region" description="Polar residues" evidence="1">
    <location>
        <begin position="551"/>
        <end position="560"/>
    </location>
</feature>
<dbReference type="OMA" id="IWGEKHG"/>
<feature type="compositionally biased region" description="Polar residues" evidence="1">
    <location>
        <begin position="585"/>
        <end position="594"/>
    </location>
</feature>
<feature type="region of interest" description="Disordered" evidence="1">
    <location>
        <begin position="104"/>
        <end position="126"/>
    </location>
</feature>
<comment type="caution">
    <text evidence="3">The sequence shown here is derived from an EMBL/GenBank/DDBJ whole genome shotgun (WGS) entry which is preliminary data.</text>
</comment>
<dbReference type="EMBL" id="JOWA01000055">
    <property type="protein sequence ID" value="KEZ45991.1"/>
    <property type="molecule type" value="Genomic_DNA"/>
</dbReference>
<proteinExistence type="predicted"/>